<evidence type="ECO:0000313" key="2">
    <source>
        <dbReference type="Proteomes" id="UP000001067"/>
    </source>
</evidence>
<organism evidence="2">
    <name type="scientific">Pyrenophora teres f. teres (strain 0-1)</name>
    <name type="common">Barley net blotch fungus</name>
    <name type="synonym">Drechslera teres f. teres</name>
    <dbReference type="NCBI Taxonomy" id="861557"/>
    <lineage>
        <taxon>Eukaryota</taxon>
        <taxon>Fungi</taxon>
        <taxon>Dikarya</taxon>
        <taxon>Ascomycota</taxon>
        <taxon>Pezizomycotina</taxon>
        <taxon>Dothideomycetes</taxon>
        <taxon>Pleosporomycetidae</taxon>
        <taxon>Pleosporales</taxon>
        <taxon>Pleosporineae</taxon>
        <taxon>Pleosporaceae</taxon>
        <taxon>Pyrenophora</taxon>
    </lineage>
</organism>
<sequence>MSKYGFSKLVSVSHLGSMLGIFNFSRKESICFVDNQDSLFFNGLSQCGHNDWEDVLVVERFAVKIKKHVLNDVTEVRVAIVVVGCASDGEVSLIFLRKFNRRETSFKTSSV</sequence>
<reference evidence="1 2" key="1">
    <citation type="journal article" date="2010" name="Genome Biol.">
        <title>A first genome assembly of the barley fungal pathogen Pyrenophora teres f. teres.</title>
        <authorList>
            <person name="Ellwood S.R."/>
            <person name="Liu Z."/>
            <person name="Syme R.A."/>
            <person name="Lai Z."/>
            <person name="Hane J.K."/>
            <person name="Keiper F."/>
            <person name="Moffat C.S."/>
            <person name="Oliver R.P."/>
            <person name="Friesen T.L."/>
        </authorList>
    </citation>
    <scope>NUCLEOTIDE SEQUENCE [LARGE SCALE GENOMIC DNA]</scope>
    <source>
        <strain evidence="1 2">0-1</strain>
    </source>
</reference>
<gene>
    <name evidence="1" type="ORF">PTT_06544</name>
</gene>
<keyword evidence="2" id="KW-1185">Reference proteome</keyword>
<evidence type="ECO:0000313" key="1">
    <source>
        <dbReference type="EMBL" id="EFQ95466.1"/>
    </source>
</evidence>
<dbReference type="EMBL" id="GL532796">
    <property type="protein sequence ID" value="EFQ95466.1"/>
    <property type="molecule type" value="Genomic_DNA"/>
</dbReference>
<dbReference type="Proteomes" id="UP000001067">
    <property type="component" value="Unassembled WGS sequence"/>
</dbReference>
<dbReference type="AlphaFoldDB" id="E3RFN0"/>
<dbReference type="KEGG" id="pte:PTT_06544"/>
<dbReference type="HOGENOM" id="CLU_2159703_0_0_1"/>
<accession>E3RFN0</accession>
<name>E3RFN0_PYRTT</name>
<protein>
    <submittedName>
        <fullName evidence="1">Uncharacterized protein</fullName>
    </submittedName>
</protein>
<proteinExistence type="predicted"/>